<comment type="caution">
    <text evidence="1">The sequence shown here is derived from an EMBL/GenBank/DDBJ whole genome shotgun (WGS) entry which is preliminary data.</text>
</comment>
<sequence length="595" mass="70377">MFNARPVLTSNISHPIEQKSGSHITRLSITNNSSDHSIDMSDDDDVVLPKPPTSNLMINRLTSIIDESLTNIQYLVHDIELKRRDSQKQLDNVHKTLRNLIDKKQKQYESDINEYFKKHNENILKSETYLKQLKFQLLDLCCDFNINNYKYIEQLTKTTIEKVFIEPNICNKLTDADKFLDLTWQCYIAKNDGQQEQEQEQTNCKEENLISNNRTNNHHYVLSGVKEEDEKTSTGPDRDAEYDYVCDSEVKRNPLNCSSQYRLSYQNAVRLSSRSDYTDSFDISYQINQWSYELEYGNYFISLITPYRSDSVLLYCLDKEQFICYCTSSVDEIATIEWRGTRPYSIYWCNEVEILFVACKTYIYACNLNFFDDKYYHNRILCRIPIDNGYSHSDSSGEQCYPRYLTSLSNSRLLYAYWKTKYETILVYYRTQDWTISCQHFIEGRCRALCSTDDDKLGLLIERANDYNEYVLEVYTQEFQLLSKIELNNASYRFSKGCCLTASHQSTFLLTDWKLQQLWKVNLDGTIQIKQYNEPVYNAVWLKQELLLILLIGNPIRFEFYKMNLTNVDDEKYICEQAIEHFFINLFPDMESFEM</sequence>
<keyword evidence="3" id="KW-1185">Reference proteome</keyword>
<organism evidence="1 3">
    <name type="scientific">Didymodactylos carnosus</name>
    <dbReference type="NCBI Taxonomy" id="1234261"/>
    <lineage>
        <taxon>Eukaryota</taxon>
        <taxon>Metazoa</taxon>
        <taxon>Spiralia</taxon>
        <taxon>Gnathifera</taxon>
        <taxon>Rotifera</taxon>
        <taxon>Eurotatoria</taxon>
        <taxon>Bdelloidea</taxon>
        <taxon>Philodinida</taxon>
        <taxon>Philodinidae</taxon>
        <taxon>Didymodactylos</taxon>
    </lineage>
</organism>
<name>A0A813TVR3_9BILA</name>
<gene>
    <name evidence="1" type="ORF">GPM918_LOCUS4394</name>
    <name evidence="2" type="ORF">SRO942_LOCUS4395</name>
</gene>
<evidence type="ECO:0000313" key="2">
    <source>
        <dbReference type="EMBL" id="CAF3604271.1"/>
    </source>
</evidence>
<reference evidence="1" key="1">
    <citation type="submission" date="2021-02" db="EMBL/GenBank/DDBJ databases">
        <authorList>
            <person name="Nowell W R."/>
        </authorList>
    </citation>
    <scope>NUCLEOTIDE SEQUENCE</scope>
</reference>
<accession>A0A813TVR3</accession>
<dbReference type="EMBL" id="CAJOBC010000588">
    <property type="protein sequence ID" value="CAF3604271.1"/>
    <property type="molecule type" value="Genomic_DNA"/>
</dbReference>
<evidence type="ECO:0000313" key="3">
    <source>
        <dbReference type="Proteomes" id="UP000663829"/>
    </source>
</evidence>
<dbReference type="EMBL" id="CAJNOQ010000588">
    <property type="protein sequence ID" value="CAF0818020.1"/>
    <property type="molecule type" value="Genomic_DNA"/>
</dbReference>
<dbReference type="OrthoDB" id="9988747at2759"/>
<dbReference type="Proteomes" id="UP000681722">
    <property type="component" value="Unassembled WGS sequence"/>
</dbReference>
<protein>
    <submittedName>
        <fullName evidence="1">Uncharacterized protein</fullName>
    </submittedName>
</protein>
<evidence type="ECO:0000313" key="1">
    <source>
        <dbReference type="EMBL" id="CAF0818020.1"/>
    </source>
</evidence>
<dbReference type="Proteomes" id="UP000663829">
    <property type="component" value="Unassembled WGS sequence"/>
</dbReference>
<dbReference type="AlphaFoldDB" id="A0A813TVR3"/>
<proteinExistence type="predicted"/>